<feature type="region of interest" description="Disordered" evidence="1">
    <location>
        <begin position="339"/>
        <end position="383"/>
    </location>
</feature>
<feature type="compositionally biased region" description="Low complexity" evidence="1">
    <location>
        <begin position="271"/>
        <end position="280"/>
    </location>
</feature>
<dbReference type="RefSeq" id="WP_306060414.1">
    <property type="nucleotide sequence ID" value="NZ_CP120997.1"/>
</dbReference>
<dbReference type="EMBL" id="CP120997">
    <property type="protein sequence ID" value="WLQ37883.1"/>
    <property type="molecule type" value="Genomic_DNA"/>
</dbReference>
<feature type="compositionally biased region" description="Basic and acidic residues" evidence="1">
    <location>
        <begin position="250"/>
        <end position="262"/>
    </location>
</feature>
<name>A0ABY9HTI3_9ACTN</name>
<feature type="compositionally biased region" description="Gly residues" evidence="1">
    <location>
        <begin position="370"/>
        <end position="383"/>
    </location>
</feature>
<feature type="region of interest" description="Disordered" evidence="1">
    <location>
        <begin position="250"/>
        <end position="280"/>
    </location>
</feature>
<keyword evidence="3" id="KW-1185">Reference proteome</keyword>
<dbReference type="InterPro" id="IPR045652">
    <property type="entry name" value="DUF6397"/>
</dbReference>
<evidence type="ECO:0000313" key="2">
    <source>
        <dbReference type="EMBL" id="WLQ37883.1"/>
    </source>
</evidence>
<organism evidence="2 3">
    <name type="scientific">Streptomyces castrisilvae</name>
    <dbReference type="NCBI Taxonomy" id="3033811"/>
    <lineage>
        <taxon>Bacteria</taxon>
        <taxon>Bacillati</taxon>
        <taxon>Actinomycetota</taxon>
        <taxon>Actinomycetes</taxon>
        <taxon>Kitasatosporales</taxon>
        <taxon>Streptomycetaceae</taxon>
        <taxon>Streptomyces</taxon>
    </lineage>
</organism>
<reference evidence="2 3" key="1">
    <citation type="submission" date="2023-03" db="EMBL/GenBank/DDBJ databases">
        <title>Isolation and description of six Streptomyces strains from soil environments, able to metabolize different microbial glucans.</title>
        <authorList>
            <person name="Widen T."/>
            <person name="Larsbrink J."/>
        </authorList>
    </citation>
    <scope>NUCLEOTIDE SEQUENCE [LARGE SCALE GENOMIC DNA]</scope>
    <source>
        <strain evidence="2 3">Mut1</strain>
    </source>
</reference>
<sequence>MPEAAISRYDRAHTMAAGRAATELGLKRGEFELAVYLGAVRVTSGGPDGVRPGVHREEMESLRAQDGFPGALRERVRTVGTAEGAALLGISPVRFTRLARAGCVTPVAFYLNRYRAVVWVYLAQEVRALAARSPELLVGNSPPWLRDRLDGGGDCRPRNWRSRRIERLLALTRDPWARAAIVAQGLDPVQLAEVVDDPYERAYFGKVGPGTVFGRRGTVAGREAMARLMPADEPDEILWRRVSLIAELDAAREHRPAPRPGDEPPTGPGQEGAPVAAGEPVPATEVAGPVESVPLAGAGGPGAAAAPGAPVTSCRAVGSEGPGGLLARLRLRGARGWGRRGLRQGTAAGSRRPARRRRRAADRGRAFAGREGGPAAGDVGNPG</sequence>
<protein>
    <submittedName>
        <fullName evidence="2">DUF6397 family protein</fullName>
    </submittedName>
</protein>
<dbReference type="Proteomes" id="UP001239522">
    <property type="component" value="Chromosome"/>
</dbReference>
<dbReference type="Pfam" id="PF19934">
    <property type="entry name" value="DUF6397"/>
    <property type="match status" value="1"/>
</dbReference>
<evidence type="ECO:0000313" key="3">
    <source>
        <dbReference type="Proteomes" id="UP001239522"/>
    </source>
</evidence>
<gene>
    <name evidence="2" type="ORF">P8A18_32550</name>
</gene>
<accession>A0ABY9HTI3</accession>
<proteinExistence type="predicted"/>
<evidence type="ECO:0000256" key="1">
    <source>
        <dbReference type="SAM" id="MobiDB-lite"/>
    </source>
</evidence>